<sequence>MSKTTKTKPIRIVAMGKYLPQAMSSEALEKKHSLPAGWAMKYSGVQNRHVASQESNGWMGARAAEEALQKAGMTLHDIDMLISGGGTYDYPIPNQASVIKAEMKDGNACHTPAIDIDSTCLSFVTALDFAAKILDGKAYKNILIVSSEIASKGINPTNWETLTLFGDGAAATVVSYAPEQASCYIKGMQRTYSEGVYHTLIEGGGNRKFFKDYPYDPELHSFQMKGKQLLKLTKRLLPDFMEVFFADTDYALATVDAIVPHQASKLGAALFQRLFDFASGQVKTTLAHYGNCIAASIPLTLMAAIDEGSIQRGDICLLAGTSAGFAIGGVLLRY</sequence>
<dbReference type="Proteomes" id="UP000004095">
    <property type="component" value="Unassembled WGS sequence"/>
</dbReference>
<name>A1ZS74_MICM2</name>
<dbReference type="OrthoDB" id="1704808at2"/>
<gene>
    <name evidence="5" type="ORF">M23134_00763</name>
</gene>
<dbReference type="GO" id="GO:0006633">
    <property type="term" value="P:fatty acid biosynthetic process"/>
    <property type="evidence" value="ECO:0007669"/>
    <property type="project" value="InterPro"/>
</dbReference>
<dbReference type="CDD" id="cd00830">
    <property type="entry name" value="KAS_III"/>
    <property type="match status" value="1"/>
</dbReference>
<dbReference type="PANTHER" id="PTHR34069:SF2">
    <property type="entry name" value="BETA-KETOACYL-[ACYL-CARRIER-PROTEIN] SYNTHASE III"/>
    <property type="match status" value="1"/>
</dbReference>
<keyword evidence="1" id="KW-0808">Transferase</keyword>
<organism evidence="5 6">
    <name type="scientific">Microscilla marina ATCC 23134</name>
    <dbReference type="NCBI Taxonomy" id="313606"/>
    <lineage>
        <taxon>Bacteria</taxon>
        <taxon>Pseudomonadati</taxon>
        <taxon>Bacteroidota</taxon>
        <taxon>Cytophagia</taxon>
        <taxon>Cytophagales</taxon>
        <taxon>Microscillaceae</taxon>
        <taxon>Microscilla</taxon>
    </lineage>
</organism>
<dbReference type="Pfam" id="PF08541">
    <property type="entry name" value="ACP_syn_III_C"/>
    <property type="match status" value="1"/>
</dbReference>
<evidence type="ECO:0000256" key="1">
    <source>
        <dbReference type="ARBA" id="ARBA00022679"/>
    </source>
</evidence>
<dbReference type="AlphaFoldDB" id="A1ZS74"/>
<dbReference type="InterPro" id="IPR013751">
    <property type="entry name" value="ACP_syn_III_N"/>
</dbReference>
<evidence type="ECO:0000313" key="6">
    <source>
        <dbReference type="Proteomes" id="UP000004095"/>
    </source>
</evidence>
<protein>
    <submittedName>
        <fullName evidence="5">3-oxoacyl-acyl-carrier-protein synthase</fullName>
    </submittedName>
</protein>
<comment type="caution">
    <text evidence="5">The sequence shown here is derived from an EMBL/GenBank/DDBJ whole genome shotgun (WGS) entry which is preliminary data.</text>
</comment>
<dbReference type="Pfam" id="PF08545">
    <property type="entry name" value="ACP_syn_III"/>
    <property type="match status" value="1"/>
</dbReference>
<dbReference type="GO" id="GO:0044550">
    <property type="term" value="P:secondary metabolite biosynthetic process"/>
    <property type="evidence" value="ECO:0007669"/>
    <property type="project" value="TreeGrafter"/>
</dbReference>
<evidence type="ECO:0000259" key="4">
    <source>
        <dbReference type="Pfam" id="PF08545"/>
    </source>
</evidence>
<dbReference type="PANTHER" id="PTHR34069">
    <property type="entry name" value="3-OXOACYL-[ACYL-CARRIER-PROTEIN] SYNTHASE 3"/>
    <property type="match status" value="1"/>
</dbReference>
<accession>A1ZS74</accession>
<keyword evidence="6" id="KW-1185">Reference proteome</keyword>
<feature type="domain" description="Beta-ketoacyl-[acyl-carrier-protein] synthase III N-terminal" evidence="4">
    <location>
        <begin position="114"/>
        <end position="181"/>
    </location>
</feature>
<dbReference type="InterPro" id="IPR013747">
    <property type="entry name" value="ACP_syn_III_C"/>
</dbReference>
<evidence type="ECO:0000259" key="3">
    <source>
        <dbReference type="Pfam" id="PF08541"/>
    </source>
</evidence>
<reference evidence="5 6" key="1">
    <citation type="submission" date="2007-01" db="EMBL/GenBank/DDBJ databases">
        <authorList>
            <person name="Haygood M."/>
            <person name="Podell S."/>
            <person name="Anderson C."/>
            <person name="Hopkinson B."/>
            <person name="Roe K."/>
            <person name="Barbeau K."/>
            <person name="Gaasterland T."/>
            <person name="Ferriera S."/>
            <person name="Johnson J."/>
            <person name="Kravitz S."/>
            <person name="Beeson K."/>
            <person name="Sutton G."/>
            <person name="Rogers Y.-H."/>
            <person name="Friedman R."/>
            <person name="Frazier M."/>
            <person name="Venter J.C."/>
        </authorList>
    </citation>
    <scope>NUCLEOTIDE SEQUENCE [LARGE SCALE GENOMIC DNA]</scope>
    <source>
        <strain evidence="5 6">ATCC 23134</strain>
    </source>
</reference>
<feature type="domain" description="Beta-ketoacyl-[acyl-carrier-protein] synthase III C-terminal" evidence="3">
    <location>
        <begin position="248"/>
        <end position="334"/>
    </location>
</feature>
<evidence type="ECO:0000313" key="5">
    <source>
        <dbReference type="EMBL" id="EAY26797.1"/>
    </source>
</evidence>
<keyword evidence="2" id="KW-0012">Acyltransferase</keyword>
<dbReference type="GO" id="GO:0004315">
    <property type="term" value="F:3-oxoacyl-[acyl-carrier-protein] synthase activity"/>
    <property type="evidence" value="ECO:0007669"/>
    <property type="project" value="InterPro"/>
</dbReference>
<dbReference type="RefSeq" id="WP_002700306.1">
    <property type="nucleotide sequence ID" value="NZ_AAWS01000030.1"/>
</dbReference>
<dbReference type="EMBL" id="AAWS01000030">
    <property type="protein sequence ID" value="EAY26797.1"/>
    <property type="molecule type" value="Genomic_DNA"/>
</dbReference>
<dbReference type="InterPro" id="IPR016039">
    <property type="entry name" value="Thiolase-like"/>
</dbReference>
<dbReference type="SUPFAM" id="SSF53901">
    <property type="entry name" value="Thiolase-like"/>
    <property type="match status" value="1"/>
</dbReference>
<dbReference type="eggNOG" id="COG0332">
    <property type="taxonomic scope" value="Bacteria"/>
</dbReference>
<evidence type="ECO:0000256" key="2">
    <source>
        <dbReference type="ARBA" id="ARBA00023315"/>
    </source>
</evidence>
<dbReference type="Gene3D" id="3.40.47.10">
    <property type="match status" value="2"/>
</dbReference>
<proteinExistence type="predicted"/>